<reference evidence="2 3" key="1">
    <citation type="submission" date="2015-07" db="EMBL/GenBank/DDBJ databases">
        <title>Draft Genome Sequence of Malassezia furfur CBS1878 and Malassezia pachydermatis CBS1879.</title>
        <authorList>
            <person name="Triana S."/>
            <person name="Ohm R."/>
            <person name="Gonzalez A."/>
            <person name="DeCock H."/>
            <person name="Restrepo S."/>
            <person name="Celis A."/>
        </authorList>
    </citation>
    <scope>NUCLEOTIDE SEQUENCE [LARGE SCALE GENOMIC DNA]</scope>
    <source>
        <strain evidence="2 3">CBS 1879</strain>
    </source>
</reference>
<evidence type="ECO:0000313" key="2">
    <source>
        <dbReference type="EMBL" id="KOS12816.1"/>
    </source>
</evidence>
<dbReference type="GO" id="GO:0005525">
    <property type="term" value="F:GTP binding"/>
    <property type="evidence" value="ECO:0007669"/>
    <property type="project" value="InterPro"/>
</dbReference>
<dbReference type="PANTHER" id="PTHR47979">
    <property type="entry name" value="DRAB11-RELATED"/>
    <property type="match status" value="1"/>
</dbReference>
<evidence type="ECO:0000256" key="1">
    <source>
        <dbReference type="ARBA" id="ARBA00006270"/>
    </source>
</evidence>
<dbReference type="VEuPathDB" id="FungiDB:Malapachy_0479"/>
<dbReference type="FunFam" id="3.40.50.300:FF:001447">
    <property type="entry name" value="Ras-related protein Rab-1B"/>
    <property type="match status" value="1"/>
</dbReference>
<comment type="similarity">
    <text evidence="1">Belongs to the small GTPase superfamily. Rab family.</text>
</comment>
<evidence type="ECO:0000313" key="3">
    <source>
        <dbReference type="Proteomes" id="UP000037751"/>
    </source>
</evidence>
<dbReference type="OrthoDB" id="9989112at2759"/>
<sequence>MELSAKEDLGSYDYLLKTIVLGESGTGKSCLTHAFVHGKPKTRTTHTIGVDCMSRLIEVGSTNIKLQIWDTAGQERFRSVTRGYYRGTAIVLLVYDITKRDTFTSLTTWFDDVHALTSRHTVVVLVGTKLDREMDEREVDFLEASHWAAQHGALFTEVSSFTGENVQVPFELAARSLLLGIEAGRINPDEADTGIFYGGPSTSRGRSHFSLADTSLASDDWRSSDLTATPKTRRGCCT</sequence>
<dbReference type="EMBL" id="LGAV01000008">
    <property type="protein sequence ID" value="KOS12816.1"/>
    <property type="molecule type" value="Genomic_DNA"/>
</dbReference>
<dbReference type="SUPFAM" id="SSF52540">
    <property type="entry name" value="P-loop containing nucleoside triphosphate hydrolases"/>
    <property type="match status" value="1"/>
</dbReference>
<dbReference type="PROSITE" id="PS51419">
    <property type="entry name" value="RAB"/>
    <property type="match status" value="1"/>
</dbReference>
<proteinExistence type="inferred from homology"/>
<accession>A0A0M8MHX6</accession>
<dbReference type="SMART" id="SM00173">
    <property type="entry name" value="RAS"/>
    <property type="match status" value="1"/>
</dbReference>
<dbReference type="InterPro" id="IPR005225">
    <property type="entry name" value="Small_GTP-bd"/>
</dbReference>
<dbReference type="Gene3D" id="3.40.50.300">
    <property type="entry name" value="P-loop containing nucleotide triphosphate hydrolases"/>
    <property type="match status" value="1"/>
</dbReference>
<dbReference type="RefSeq" id="XP_017990448.1">
    <property type="nucleotide sequence ID" value="XM_018134998.1"/>
</dbReference>
<gene>
    <name evidence="2" type="ORF">Malapachy_0479</name>
</gene>
<dbReference type="PRINTS" id="PR00449">
    <property type="entry name" value="RASTRNSFRMNG"/>
</dbReference>
<dbReference type="Pfam" id="PF00071">
    <property type="entry name" value="Ras"/>
    <property type="match status" value="1"/>
</dbReference>
<name>A0A0M8MHX6_9BASI</name>
<dbReference type="SMART" id="SM00174">
    <property type="entry name" value="RHO"/>
    <property type="match status" value="1"/>
</dbReference>
<keyword evidence="3" id="KW-1185">Reference proteome</keyword>
<dbReference type="InterPro" id="IPR001806">
    <property type="entry name" value="Small_GTPase"/>
</dbReference>
<dbReference type="NCBIfam" id="TIGR00231">
    <property type="entry name" value="small_GTP"/>
    <property type="match status" value="1"/>
</dbReference>
<organism evidence="2 3">
    <name type="scientific">Malassezia pachydermatis</name>
    <dbReference type="NCBI Taxonomy" id="77020"/>
    <lineage>
        <taxon>Eukaryota</taxon>
        <taxon>Fungi</taxon>
        <taxon>Dikarya</taxon>
        <taxon>Basidiomycota</taxon>
        <taxon>Ustilaginomycotina</taxon>
        <taxon>Malasseziomycetes</taxon>
        <taxon>Malasseziales</taxon>
        <taxon>Malasseziaceae</taxon>
        <taxon>Malassezia</taxon>
    </lineage>
</organism>
<dbReference type="InterPro" id="IPR027417">
    <property type="entry name" value="P-loop_NTPase"/>
</dbReference>
<dbReference type="PROSITE" id="PS51421">
    <property type="entry name" value="RAS"/>
    <property type="match status" value="1"/>
</dbReference>
<dbReference type="InterPro" id="IPR050209">
    <property type="entry name" value="Rab_GTPases_membrane_traffic"/>
</dbReference>
<dbReference type="GeneID" id="28726873"/>
<dbReference type="GO" id="GO:0003924">
    <property type="term" value="F:GTPase activity"/>
    <property type="evidence" value="ECO:0007669"/>
    <property type="project" value="InterPro"/>
</dbReference>
<dbReference type="SMART" id="SM00176">
    <property type="entry name" value="RAN"/>
    <property type="match status" value="1"/>
</dbReference>
<dbReference type="AlphaFoldDB" id="A0A0M8MHX6"/>
<dbReference type="STRING" id="77020.A0A0M8MHX6"/>
<dbReference type="SMART" id="SM00175">
    <property type="entry name" value="RAB"/>
    <property type="match status" value="1"/>
</dbReference>
<protein>
    <submittedName>
        <fullName evidence="2">Ras-domain-containing protein</fullName>
    </submittedName>
</protein>
<dbReference type="Proteomes" id="UP000037751">
    <property type="component" value="Unassembled WGS sequence"/>
</dbReference>
<comment type="caution">
    <text evidence="2">The sequence shown here is derived from an EMBL/GenBank/DDBJ whole genome shotgun (WGS) entry which is preliminary data.</text>
</comment>